<dbReference type="KEGG" id="dsc:ABOD76_07165"/>
<organism evidence="1">
    <name type="scientific">Deinococcus sonorensis KR-87</name>
    <dbReference type="NCBI Taxonomy" id="694439"/>
    <lineage>
        <taxon>Bacteria</taxon>
        <taxon>Thermotogati</taxon>
        <taxon>Deinococcota</taxon>
        <taxon>Deinococci</taxon>
        <taxon>Deinococcales</taxon>
        <taxon>Deinococcaceae</taxon>
        <taxon>Deinococcus</taxon>
    </lineage>
</organism>
<accession>A0AAU7UD08</accession>
<dbReference type="EMBL" id="CP158299">
    <property type="protein sequence ID" value="XBV86072.1"/>
    <property type="molecule type" value="Genomic_DNA"/>
</dbReference>
<protein>
    <recommendedName>
        <fullName evidence="2">Sucrose phosphatase-like domain-containing protein</fullName>
    </recommendedName>
</protein>
<evidence type="ECO:0008006" key="2">
    <source>
        <dbReference type="Google" id="ProtNLM"/>
    </source>
</evidence>
<dbReference type="SUPFAM" id="SSF56784">
    <property type="entry name" value="HAD-like"/>
    <property type="match status" value="1"/>
</dbReference>
<gene>
    <name evidence="1" type="ORF">ABOD76_07165</name>
</gene>
<reference evidence="1" key="1">
    <citation type="submission" date="2024-06" db="EMBL/GenBank/DDBJ databases">
        <title>Draft Genome Sequence of Deinococcus sonorensis Type Strain KR-87, a Biofilm Producing Representative of the Genus Deinococcus.</title>
        <authorList>
            <person name="Boren L.S."/>
            <person name="Grosso R.A."/>
            <person name="Hugenberg-Cox A.N."/>
            <person name="Hill J.T.E."/>
            <person name="Albert C.M."/>
            <person name="Tuohy J.M."/>
        </authorList>
    </citation>
    <scope>NUCLEOTIDE SEQUENCE</scope>
    <source>
        <strain evidence="1">KR-87</strain>
    </source>
</reference>
<dbReference type="PIRSF" id="PIRSF030802">
    <property type="entry name" value="UCP030802"/>
    <property type="match status" value="1"/>
</dbReference>
<proteinExistence type="predicted"/>
<evidence type="ECO:0000313" key="1">
    <source>
        <dbReference type="EMBL" id="XBV86072.1"/>
    </source>
</evidence>
<name>A0AAU7UD08_9DEIO</name>
<sequence length="261" mass="28895">MTRVVAFCDLDDTLFFTGRKLEEALRVRVATVDRSGEPHSYMNRAQVYLLDRLLEGATLIPVTGRDPDAYGRLQLQFDSWAILDHGATVLRPGGRPDQAWSTVMAEVLAEHTGALELAAQAARHISQLGNLDCEVRLHRVSGAEELPLMVVIKHPYALQSSLDSMAAQLREWLQETRIELRTFANGNNLTLIAPEVSKEAAVRYVLQDLQEQADAEAETLLTLGLGDSVADVPFMALCDFALTPGQSQLMRAVQEAELEQR</sequence>
<dbReference type="InterPro" id="IPR023214">
    <property type="entry name" value="HAD_sf"/>
</dbReference>
<dbReference type="InterPro" id="IPR036412">
    <property type="entry name" value="HAD-like_sf"/>
</dbReference>
<dbReference type="RefSeq" id="WP_350244123.1">
    <property type="nucleotide sequence ID" value="NZ_CP158299.1"/>
</dbReference>
<dbReference type="AlphaFoldDB" id="A0AAU7UD08"/>
<dbReference type="InterPro" id="IPR024197">
    <property type="entry name" value="TPP-like"/>
</dbReference>
<dbReference type="Gene3D" id="3.40.50.1000">
    <property type="entry name" value="HAD superfamily/HAD-like"/>
    <property type="match status" value="1"/>
</dbReference>